<reference evidence="1 2" key="1">
    <citation type="submission" date="2021-02" db="EMBL/GenBank/DDBJ databases">
        <authorList>
            <person name="Han P."/>
        </authorList>
    </citation>
    <scope>NUCLEOTIDE SEQUENCE [LARGE SCALE GENOMIC DNA]</scope>
    <source>
        <strain evidence="1">Candidatus Nitrospira sp. ZN2</strain>
    </source>
</reference>
<evidence type="ECO:0000313" key="1">
    <source>
        <dbReference type="EMBL" id="CAE6734244.1"/>
    </source>
</evidence>
<name>A0ABN7LAG9_9BACT</name>
<dbReference type="Proteomes" id="UP000675880">
    <property type="component" value="Unassembled WGS sequence"/>
</dbReference>
<dbReference type="EMBL" id="CAJNBJ010000002">
    <property type="protein sequence ID" value="CAE6734244.1"/>
    <property type="molecule type" value="Genomic_DNA"/>
</dbReference>
<comment type="caution">
    <text evidence="1">The sequence shown here is derived from an EMBL/GenBank/DDBJ whole genome shotgun (WGS) entry which is preliminary data.</text>
</comment>
<organism evidence="1 2">
    <name type="scientific">Nitrospira defluvii</name>
    <dbReference type="NCBI Taxonomy" id="330214"/>
    <lineage>
        <taxon>Bacteria</taxon>
        <taxon>Pseudomonadati</taxon>
        <taxon>Nitrospirota</taxon>
        <taxon>Nitrospiria</taxon>
        <taxon>Nitrospirales</taxon>
        <taxon>Nitrospiraceae</taxon>
        <taxon>Nitrospira</taxon>
    </lineage>
</organism>
<sequence length="33" mass="3873">MCIFNNLQSLYLNLYYSGDDTLLWFVSLLISVN</sequence>
<proteinExistence type="predicted"/>
<accession>A0ABN7LAG9</accession>
<protein>
    <submittedName>
        <fullName evidence="1">Uncharacterized protein</fullName>
    </submittedName>
</protein>
<keyword evidence="2" id="KW-1185">Reference proteome</keyword>
<gene>
    <name evidence="1" type="ORF">NSPZN2_100511</name>
</gene>
<evidence type="ECO:0000313" key="2">
    <source>
        <dbReference type="Proteomes" id="UP000675880"/>
    </source>
</evidence>